<feature type="transmembrane region" description="Helical" evidence="9">
    <location>
        <begin position="325"/>
        <end position="347"/>
    </location>
</feature>
<evidence type="ECO:0000313" key="12">
    <source>
        <dbReference type="Proteomes" id="UP001634394"/>
    </source>
</evidence>
<dbReference type="AlphaFoldDB" id="A0ABD3VAD6"/>
<dbReference type="InterPro" id="IPR000276">
    <property type="entry name" value="GPCR_Rhodpsn"/>
</dbReference>
<feature type="transmembrane region" description="Helical" evidence="9">
    <location>
        <begin position="367"/>
        <end position="386"/>
    </location>
</feature>
<dbReference type="PANTHER" id="PTHR24238:SF47">
    <property type="entry name" value="ECDYSTEROIDS_DOPAMINE RECEPTOR-RELATED"/>
    <property type="match status" value="1"/>
</dbReference>
<dbReference type="PROSITE" id="PS50262">
    <property type="entry name" value="G_PROTEIN_RECEP_F1_2"/>
    <property type="match status" value="1"/>
</dbReference>
<feature type="transmembrane region" description="Helical" evidence="9">
    <location>
        <begin position="144"/>
        <end position="165"/>
    </location>
</feature>
<dbReference type="Proteomes" id="UP001634394">
    <property type="component" value="Unassembled WGS sequence"/>
</dbReference>
<feature type="transmembrane region" description="Helical" evidence="9">
    <location>
        <begin position="29"/>
        <end position="53"/>
    </location>
</feature>
<evidence type="ECO:0000256" key="8">
    <source>
        <dbReference type="RuleBase" id="RU000688"/>
    </source>
</evidence>
<comment type="caution">
    <text evidence="11">The sequence shown here is derived from an EMBL/GenBank/DDBJ whole genome shotgun (WGS) entry which is preliminary data.</text>
</comment>
<evidence type="ECO:0000256" key="2">
    <source>
        <dbReference type="ARBA" id="ARBA00022692"/>
    </source>
</evidence>
<dbReference type="GO" id="GO:0004930">
    <property type="term" value="F:G protein-coupled receptor activity"/>
    <property type="evidence" value="ECO:0007669"/>
    <property type="project" value="UniProtKB-KW"/>
</dbReference>
<keyword evidence="6 8" id="KW-0675">Receptor</keyword>
<comment type="subcellular location">
    <subcellularLocation>
        <location evidence="1">Membrane</location>
        <topology evidence="1">Multi-pass membrane protein</topology>
    </subcellularLocation>
</comment>
<dbReference type="CDD" id="cd00637">
    <property type="entry name" value="7tm_classA_rhodopsin-like"/>
    <property type="match status" value="1"/>
</dbReference>
<name>A0ABD3VAD6_SINWO</name>
<keyword evidence="3 9" id="KW-1133">Transmembrane helix</keyword>
<reference evidence="11 12" key="1">
    <citation type="submission" date="2024-11" db="EMBL/GenBank/DDBJ databases">
        <title>Chromosome-level genome assembly of the freshwater bivalve Anodonta woodiana.</title>
        <authorList>
            <person name="Chen X."/>
        </authorList>
    </citation>
    <scope>NUCLEOTIDE SEQUENCE [LARGE SCALE GENOMIC DNA]</scope>
    <source>
        <strain evidence="11">MN2024</strain>
        <tissue evidence="11">Gills</tissue>
    </source>
</reference>
<dbReference type="InterPro" id="IPR017452">
    <property type="entry name" value="GPCR_Rhodpsn_7TM"/>
</dbReference>
<proteinExistence type="inferred from homology"/>
<dbReference type="EMBL" id="JBJQND010000013">
    <property type="protein sequence ID" value="KAL3858549.1"/>
    <property type="molecule type" value="Genomic_DNA"/>
</dbReference>
<feature type="transmembrane region" description="Helical" evidence="9">
    <location>
        <begin position="105"/>
        <end position="123"/>
    </location>
</feature>
<evidence type="ECO:0000256" key="9">
    <source>
        <dbReference type="SAM" id="Phobius"/>
    </source>
</evidence>
<feature type="transmembrane region" description="Helical" evidence="9">
    <location>
        <begin position="65"/>
        <end position="85"/>
    </location>
</feature>
<evidence type="ECO:0000256" key="6">
    <source>
        <dbReference type="ARBA" id="ARBA00023170"/>
    </source>
</evidence>
<dbReference type="PROSITE" id="PS00237">
    <property type="entry name" value="G_PROTEIN_RECEP_F1_1"/>
    <property type="match status" value="1"/>
</dbReference>
<accession>A0ABD3VAD6</accession>
<dbReference type="PRINTS" id="PR00237">
    <property type="entry name" value="GPCRRHODOPSN"/>
</dbReference>
<dbReference type="GO" id="GO:0016020">
    <property type="term" value="C:membrane"/>
    <property type="evidence" value="ECO:0007669"/>
    <property type="project" value="UniProtKB-SubCell"/>
</dbReference>
<dbReference type="SUPFAM" id="SSF81321">
    <property type="entry name" value="Family A G protein-coupled receptor-like"/>
    <property type="match status" value="1"/>
</dbReference>
<evidence type="ECO:0000256" key="5">
    <source>
        <dbReference type="ARBA" id="ARBA00023136"/>
    </source>
</evidence>
<evidence type="ECO:0000256" key="7">
    <source>
        <dbReference type="ARBA" id="ARBA00023224"/>
    </source>
</evidence>
<sequence length="417" mass="47761">MEGNVTISAEYTQDYQFENINNKKVLQNIGGIIFVSILTIIGIGGNSIVIFVYLRKYKSSTHRTFIVTLAIIDLVTCCVPMPFVLVTLRYPFMFQSNEVCIGFKFVSYLMCIGSSIILLTIAAERYRKICVPHGRQISERMSKYICVLDVMLGILLSWPAIVMYGNRTLKTSVDRIVGTECTVNDDFANTTYPAYFNIFLLFLFFAALIILSILYALIGKQIFGMKRIISKTNQTNLSENDMVTKSQTVEFSSSQPYQTDNKSMSGLVENICDYKSENLKISLKENGQGTTSYESKTMCSDFEEANPTKNVCAKKQKQNVDITRVLFIITVVFFCSYLPHLVLRTAAFLNKNLLPNLSSAGVMAYQTFRWTFYINNMANPIIYGFYDSKFVREVRMLRRYWFARCLKYNKRRYGDVS</sequence>
<evidence type="ECO:0000313" key="11">
    <source>
        <dbReference type="EMBL" id="KAL3858549.1"/>
    </source>
</evidence>
<dbReference type="Gene3D" id="1.20.1070.10">
    <property type="entry name" value="Rhodopsin 7-helix transmembrane proteins"/>
    <property type="match status" value="1"/>
</dbReference>
<dbReference type="Pfam" id="PF00001">
    <property type="entry name" value="7tm_1"/>
    <property type="match status" value="1"/>
</dbReference>
<keyword evidence="5 9" id="KW-0472">Membrane</keyword>
<feature type="domain" description="G-protein coupled receptors family 1 profile" evidence="10">
    <location>
        <begin position="45"/>
        <end position="383"/>
    </location>
</feature>
<dbReference type="PANTHER" id="PTHR24238">
    <property type="entry name" value="G-PROTEIN COUPLED RECEPTOR"/>
    <property type="match status" value="1"/>
</dbReference>
<keyword evidence="4 8" id="KW-0297">G-protein coupled receptor</keyword>
<keyword evidence="12" id="KW-1185">Reference proteome</keyword>
<keyword evidence="2 8" id="KW-0812">Transmembrane</keyword>
<evidence type="ECO:0000256" key="1">
    <source>
        <dbReference type="ARBA" id="ARBA00004141"/>
    </source>
</evidence>
<protein>
    <recommendedName>
        <fullName evidence="10">G-protein coupled receptors family 1 profile domain-containing protein</fullName>
    </recommendedName>
</protein>
<evidence type="ECO:0000256" key="3">
    <source>
        <dbReference type="ARBA" id="ARBA00022989"/>
    </source>
</evidence>
<comment type="similarity">
    <text evidence="8">Belongs to the G-protein coupled receptor 1 family.</text>
</comment>
<organism evidence="11 12">
    <name type="scientific">Sinanodonta woodiana</name>
    <name type="common">Chinese pond mussel</name>
    <name type="synonym">Anodonta woodiana</name>
    <dbReference type="NCBI Taxonomy" id="1069815"/>
    <lineage>
        <taxon>Eukaryota</taxon>
        <taxon>Metazoa</taxon>
        <taxon>Spiralia</taxon>
        <taxon>Lophotrochozoa</taxon>
        <taxon>Mollusca</taxon>
        <taxon>Bivalvia</taxon>
        <taxon>Autobranchia</taxon>
        <taxon>Heteroconchia</taxon>
        <taxon>Palaeoheterodonta</taxon>
        <taxon>Unionida</taxon>
        <taxon>Unionoidea</taxon>
        <taxon>Unionidae</taxon>
        <taxon>Unioninae</taxon>
        <taxon>Sinanodonta</taxon>
    </lineage>
</organism>
<evidence type="ECO:0000256" key="4">
    <source>
        <dbReference type="ARBA" id="ARBA00023040"/>
    </source>
</evidence>
<feature type="transmembrane region" description="Helical" evidence="9">
    <location>
        <begin position="194"/>
        <end position="218"/>
    </location>
</feature>
<gene>
    <name evidence="11" type="ORF">ACJMK2_013134</name>
</gene>
<evidence type="ECO:0000259" key="10">
    <source>
        <dbReference type="PROSITE" id="PS50262"/>
    </source>
</evidence>
<keyword evidence="7 8" id="KW-0807">Transducer</keyword>